<feature type="non-terminal residue" evidence="1">
    <location>
        <position position="1"/>
    </location>
</feature>
<evidence type="ECO:0008006" key="3">
    <source>
        <dbReference type="Google" id="ProtNLM"/>
    </source>
</evidence>
<sequence length="84" mass="9122">GHSLMIVSLIEALRNIGWKLDVRSVFATPVLIDMAQTIQRDTPIFVVPPNRIPDGCNAITPDMLPLVSLSQTEIDTIINTIPGG</sequence>
<accession>A0AAJ1N1E5</accession>
<name>A0AAJ1N1E5_XENBV</name>
<dbReference type="RefSeq" id="WP_274714151.1">
    <property type="nucleotide sequence ID" value="NZ_JAILSO010000364.1"/>
</dbReference>
<comment type="caution">
    <text evidence="1">The sequence shown here is derived from an EMBL/GenBank/DDBJ whole genome shotgun (WGS) entry which is preliminary data.</text>
</comment>
<dbReference type="InterPro" id="IPR036736">
    <property type="entry name" value="ACP-like_sf"/>
</dbReference>
<proteinExistence type="predicted"/>
<organism evidence="1 2">
    <name type="scientific">Xenorhabdus bovienii</name>
    <name type="common">Xenorhabdus nematophila subsp. bovienii</name>
    <dbReference type="NCBI Taxonomy" id="40576"/>
    <lineage>
        <taxon>Bacteria</taxon>
        <taxon>Pseudomonadati</taxon>
        <taxon>Pseudomonadota</taxon>
        <taxon>Gammaproteobacteria</taxon>
        <taxon>Enterobacterales</taxon>
        <taxon>Morganellaceae</taxon>
        <taxon>Xenorhabdus</taxon>
    </lineage>
</organism>
<protein>
    <recommendedName>
        <fullName evidence="3">Carrier domain-containing protein</fullName>
    </recommendedName>
</protein>
<dbReference type="EMBL" id="JAILSO010000364">
    <property type="protein sequence ID" value="MDE1480834.1"/>
    <property type="molecule type" value="Genomic_DNA"/>
</dbReference>
<gene>
    <name evidence="1" type="ORF">KKJ01_22400</name>
</gene>
<feature type="non-terminal residue" evidence="1">
    <location>
        <position position="84"/>
    </location>
</feature>
<dbReference type="Proteomes" id="UP001222434">
    <property type="component" value="Unassembled WGS sequence"/>
</dbReference>
<evidence type="ECO:0000313" key="1">
    <source>
        <dbReference type="EMBL" id="MDE1480834.1"/>
    </source>
</evidence>
<reference evidence="1" key="1">
    <citation type="submission" date="2021-08" db="EMBL/GenBank/DDBJ databases">
        <authorList>
            <person name="Papudeshi B."/>
            <person name="Bashey-Visser F."/>
        </authorList>
    </citation>
    <scope>NUCLEOTIDE SEQUENCE</scope>
    <source>
        <strain evidence="1">MC_266_E_2016</strain>
    </source>
</reference>
<dbReference type="AlphaFoldDB" id="A0AAJ1N1E5"/>
<evidence type="ECO:0000313" key="2">
    <source>
        <dbReference type="Proteomes" id="UP001222434"/>
    </source>
</evidence>
<dbReference type="Gene3D" id="1.10.1200.10">
    <property type="entry name" value="ACP-like"/>
    <property type="match status" value="1"/>
</dbReference>
<reference evidence="1" key="2">
    <citation type="journal article" date="2022" name="J. Evol. Biol.">
        <title>Pre- and post-association barriers to host switching in sympatric mutualists.</title>
        <authorList>
            <person name="Dinges Z.M."/>
            <person name="Phillips R.K."/>
            <person name="Lively C.M."/>
            <person name="Bashey F."/>
        </authorList>
    </citation>
    <scope>NUCLEOTIDE SEQUENCE</scope>
    <source>
        <strain evidence="1">MC_266_E_2016</strain>
    </source>
</reference>